<dbReference type="AlphaFoldDB" id="A0A9P9D4Y0"/>
<keyword evidence="3" id="KW-1185">Reference proteome</keyword>
<proteinExistence type="predicted"/>
<dbReference type="OrthoDB" id="4585660at2759"/>
<evidence type="ECO:0000313" key="3">
    <source>
        <dbReference type="Proteomes" id="UP000738349"/>
    </source>
</evidence>
<organism evidence="2 3">
    <name type="scientific">Dactylonectria macrodidyma</name>
    <dbReference type="NCBI Taxonomy" id="307937"/>
    <lineage>
        <taxon>Eukaryota</taxon>
        <taxon>Fungi</taxon>
        <taxon>Dikarya</taxon>
        <taxon>Ascomycota</taxon>
        <taxon>Pezizomycotina</taxon>
        <taxon>Sordariomycetes</taxon>
        <taxon>Hypocreomycetidae</taxon>
        <taxon>Hypocreales</taxon>
        <taxon>Nectriaceae</taxon>
        <taxon>Dactylonectria</taxon>
    </lineage>
</organism>
<reference evidence="2" key="1">
    <citation type="journal article" date="2021" name="Nat. Commun.">
        <title>Genetic determinants of endophytism in the Arabidopsis root mycobiome.</title>
        <authorList>
            <person name="Mesny F."/>
            <person name="Miyauchi S."/>
            <person name="Thiergart T."/>
            <person name="Pickel B."/>
            <person name="Atanasova L."/>
            <person name="Karlsson M."/>
            <person name="Huettel B."/>
            <person name="Barry K.W."/>
            <person name="Haridas S."/>
            <person name="Chen C."/>
            <person name="Bauer D."/>
            <person name="Andreopoulos W."/>
            <person name="Pangilinan J."/>
            <person name="LaButti K."/>
            <person name="Riley R."/>
            <person name="Lipzen A."/>
            <person name="Clum A."/>
            <person name="Drula E."/>
            <person name="Henrissat B."/>
            <person name="Kohler A."/>
            <person name="Grigoriev I.V."/>
            <person name="Martin F.M."/>
            <person name="Hacquard S."/>
        </authorList>
    </citation>
    <scope>NUCLEOTIDE SEQUENCE</scope>
    <source>
        <strain evidence="2">MPI-CAGE-AT-0147</strain>
    </source>
</reference>
<sequence>MNDIDTLCSINFFESNVKAIVCIRSGTDTQLTTSSTSYLPGNKDHLEKTANTFFDIGPCKLSSSGDGCAWTGINRGVSFSTDGVTKITSVEDGKGVTDSGSGSGSDSGNGSGESLSASVVLGSYIGILAIGALILF</sequence>
<accession>A0A9P9D4Y0</accession>
<protein>
    <submittedName>
        <fullName evidence="2">Uncharacterized protein</fullName>
    </submittedName>
</protein>
<feature type="region of interest" description="Disordered" evidence="1">
    <location>
        <begin position="90"/>
        <end position="110"/>
    </location>
</feature>
<evidence type="ECO:0000313" key="2">
    <source>
        <dbReference type="EMBL" id="KAH7112674.1"/>
    </source>
</evidence>
<dbReference type="EMBL" id="JAGMUV010000037">
    <property type="protein sequence ID" value="KAH7112674.1"/>
    <property type="molecule type" value="Genomic_DNA"/>
</dbReference>
<comment type="caution">
    <text evidence="2">The sequence shown here is derived from an EMBL/GenBank/DDBJ whole genome shotgun (WGS) entry which is preliminary data.</text>
</comment>
<dbReference type="Proteomes" id="UP000738349">
    <property type="component" value="Unassembled WGS sequence"/>
</dbReference>
<evidence type="ECO:0000256" key="1">
    <source>
        <dbReference type="SAM" id="MobiDB-lite"/>
    </source>
</evidence>
<feature type="compositionally biased region" description="Gly residues" evidence="1">
    <location>
        <begin position="101"/>
        <end position="110"/>
    </location>
</feature>
<gene>
    <name evidence="2" type="ORF">EDB81DRAFT_893895</name>
</gene>
<name>A0A9P9D4Y0_9HYPO</name>